<evidence type="ECO:0000259" key="11">
    <source>
        <dbReference type="Pfam" id="PF08544"/>
    </source>
</evidence>
<dbReference type="NCBIfam" id="NF002870">
    <property type="entry name" value="PRK03188.1"/>
    <property type="match status" value="1"/>
</dbReference>
<dbReference type="Gene3D" id="3.30.230.10">
    <property type="match status" value="1"/>
</dbReference>
<protein>
    <recommendedName>
        <fullName evidence="3 9">4-diphosphocytidyl-2-C-methyl-D-erythritol kinase</fullName>
        <shortName evidence="9">CMK</shortName>
        <ecNumber evidence="2 9">2.7.1.148</ecNumber>
    </recommendedName>
    <alternativeName>
        <fullName evidence="8 9">4-(cytidine-5'-diphospho)-2-C-methyl-D-erythritol kinase</fullName>
    </alternativeName>
</protein>
<dbReference type="SUPFAM" id="SSF55060">
    <property type="entry name" value="GHMP Kinase, C-terminal domain"/>
    <property type="match status" value="1"/>
</dbReference>
<proteinExistence type="inferred from homology"/>
<evidence type="ECO:0000256" key="6">
    <source>
        <dbReference type="ARBA" id="ARBA00022777"/>
    </source>
</evidence>
<feature type="active site" evidence="9">
    <location>
        <position position="21"/>
    </location>
</feature>
<dbReference type="GO" id="GO:0005524">
    <property type="term" value="F:ATP binding"/>
    <property type="evidence" value="ECO:0007669"/>
    <property type="project" value="UniProtKB-UniRule"/>
</dbReference>
<comment type="similarity">
    <text evidence="1 9">Belongs to the GHMP kinase family. IspE subfamily.</text>
</comment>
<dbReference type="PIRSF" id="PIRSF010376">
    <property type="entry name" value="IspE"/>
    <property type="match status" value="1"/>
</dbReference>
<dbReference type="InterPro" id="IPR004424">
    <property type="entry name" value="IspE"/>
</dbReference>
<comment type="function">
    <text evidence="9">Catalyzes the phosphorylation of the position 2 hydroxy group of 4-diphosphocytidyl-2C-methyl-D-erythritol.</text>
</comment>
<dbReference type="SUPFAM" id="SSF54211">
    <property type="entry name" value="Ribosomal protein S5 domain 2-like"/>
    <property type="match status" value="1"/>
</dbReference>
<dbReference type="GO" id="GO:0016114">
    <property type="term" value="P:terpenoid biosynthetic process"/>
    <property type="evidence" value="ECO:0007669"/>
    <property type="project" value="UniProtKB-UniRule"/>
</dbReference>
<evidence type="ECO:0000313" key="13">
    <source>
        <dbReference type="Proteomes" id="UP000550354"/>
    </source>
</evidence>
<dbReference type="PANTHER" id="PTHR43527">
    <property type="entry name" value="4-DIPHOSPHOCYTIDYL-2-C-METHYL-D-ERYTHRITOL KINASE, CHLOROPLASTIC"/>
    <property type="match status" value="1"/>
</dbReference>
<dbReference type="NCBIfam" id="TIGR00154">
    <property type="entry name" value="ispE"/>
    <property type="match status" value="1"/>
</dbReference>
<keyword evidence="4 9" id="KW-0808">Transferase</keyword>
<evidence type="ECO:0000256" key="5">
    <source>
        <dbReference type="ARBA" id="ARBA00022741"/>
    </source>
</evidence>
<dbReference type="GO" id="GO:0019288">
    <property type="term" value="P:isopentenyl diphosphate biosynthetic process, methylerythritol 4-phosphate pathway"/>
    <property type="evidence" value="ECO:0007669"/>
    <property type="project" value="UniProtKB-UniRule"/>
</dbReference>
<feature type="domain" description="GHMP kinase C-terminal" evidence="11">
    <location>
        <begin position="222"/>
        <end position="296"/>
    </location>
</feature>
<accession>A0A838XDY1</accession>
<dbReference type="HAMAP" id="MF_00061">
    <property type="entry name" value="IspE"/>
    <property type="match status" value="1"/>
</dbReference>
<comment type="catalytic activity">
    <reaction evidence="9">
        <text>4-CDP-2-C-methyl-D-erythritol + ATP = 4-CDP-2-C-methyl-D-erythritol 2-phosphate + ADP + H(+)</text>
        <dbReference type="Rhea" id="RHEA:18437"/>
        <dbReference type="ChEBI" id="CHEBI:15378"/>
        <dbReference type="ChEBI" id="CHEBI:30616"/>
        <dbReference type="ChEBI" id="CHEBI:57823"/>
        <dbReference type="ChEBI" id="CHEBI:57919"/>
        <dbReference type="ChEBI" id="CHEBI:456216"/>
        <dbReference type="EC" id="2.7.1.148"/>
    </reaction>
</comment>
<dbReference type="GO" id="GO:0050515">
    <property type="term" value="F:4-(cytidine 5'-diphospho)-2-C-methyl-D-erythritol kinase activity"/>
    <property type="evidence" value="ECO:0007669"/>
    <property type="project" value="UniProtKB-UniRule"/>
</dbReference>
<dbReference type="InterPro" id="IPR006204">
    <property type="entry name" value="GHMP_kinase_N_dom"/>
</dbReference>
<dbReference type="PANTHER" id="PTHR43527:SF2">
    <property type="entry name" value="4-DIPHOSPHOCYTIDYL-2-C-METHYL-D-ERYTHRITOL KINASE, CHLOROPLASTIC"/>
    <property type="match status" value="1"/>
</dbReference>
<evidence type="ECO:0000256" key="4">
    <source>
        <dbReference type="ARBA" id="ARBA00022679"/>
    </source>
</evidence>
<dbReference type="UniPathway" id="UPA00056">
    <property type="reaction ID" value="UER00094"/>
</dbReference>
<evidence type="ECO:0000256" key="1">
    <source>
        <dbReference type="ARBA" id="ARBA00009684"/>
    </source>
</evidence>
<organism evidence="12 13">
    <name type="scientific">Aeromicrobium phoceense</name>
    <dbReference type="NCBI Taxonomy" id="2754045"/>
    <lineage>
        <taxon>Bacteria</taxon>
        <taxon>Bacillati</taxon>
        <taxon>Actinomycetota</taxon>
        <taxon>Actinomycetes</taxon>
        <taxon>Propionibacteriales</taxon>
        <taxon>Nocardioidaceae</taxon>
        <taxon>Aeromicrobium</taxon>
    </lineage>
</organism>
<feature type="domain" description="GHMP kinase N-terminal" evidence="10">
    <location>
        <begin position="84"/>
        <end position="163"/>
    </location>
</feature>
<evidence type="ECO:0000256" key="2">
    <source>
        <dbReference type="ARBA" id="ARBA00012052"/>
    </source>
</evidence>
<evidence type="ECO:0000313" key="12">
    <source>
        <dbReference type="EMBL" id="MBA4608112.1"/>
    </source>
</evidence>
<dbReference type="Pfam" id="PF08544">
    <property type="entry name" value="GHMP_kinases_C"/>
    <property type="match status" value="1"/>
</dbReference>
<dbReference type="Gene3D" id="3.30.70.890">
    <property type="entry name" value="GHMP kinase, C-terminal domain"/>
    <property type="match status" value="1"/>
</dbReference>
<evidence type="ECO:0000259" key="10">
    <source>
        <dbReference type="Pfam" id="PF00288"/>
    </source>
</evidence>
<evidence type="ECO:0000256" key="3">
    <source>
        <dbReference type="ARBA" id="ARBA00017473"/>
    </source>
</evidence>
<evidence type="ECO:0000256" key="7">
    <source>
        <dbReference type="ARBA" id="ARBA00022840"/>
    </source>
</evidence>
<name>A0A838XDY1_9ACTN</name>
<comment type="caution">
    <text evidence="12">The sequence shown here is derived from an EMBL/GenBank/DDBJ whole genome shotgun (WGS) entry which is preliminary data.</text>
</comment>
<dbReference type="EMBL" id="JACEOG010000001">
    <property type="protein sequence ID" value="MBA4608112.1"/>
    <property type="molecule type" value="Genomic_DNA"/>
</dbReference>
<dbReference type="Proteomes" id="UP000550354">
    <property type="component" value="Unassembled WGS sequence"/>
</dbReference>
<dbReference type="InterPro" id="IPR013750">
    <property type="entry name" value="GHMP_kinase_C_dom"/>
</dbReference>
<dbReference type="InterPro" id="IPR014721">
    <property type="entry name" value="Ribsml_uS5_D2-typ_fold_subgr"/>
</dbReference>
<dbReference type="InterPro" id="IPR020568">
    <property type="entry name" value="Ribosomal_Su5_D2-typ_SF"/>
</dbReference>
<feature type="active site" evidence="9">
    <location>
        <position position="155"/>
    </location>
</feature>
<evidence type="ECO:0000256" key="9">
    <source>
        <dbReference type="HAMAP-Rule" id="MF_00061"/>
    </source>
</evidence>
<feature type="binding site" evidence="9">
    <location>
        <begin position="113"/>
        <end position="123"/>
    </location>
    <ligand>
        <name>ATP</name>
        <dbReference type="ChEBI" id="CHEBI:30616"/>
    </ligand>
</feature>
<keyword evidence="9" id="KW-0414">Isoprene biosynthesis</keyword>
<keyword evidence="7 9" id="KW-0067">ATP-binding</keyword>
<keyword evidence="5 9" id="KW-0547">Nucleotide-binding</keyword>
<dbReference type="InterPro" id="IPR036554">
    <property type="entry name" value="GHMP_kinase_C_sf"/>
</dbReference>
<keyword evidence="13" id="KW-1185">Reference proteome</keyword>
<evidence type="ECO:0000256" key="8">
    <source>
        <dbReference type="ARBA" id="ARBA00032554"/>
    </source>
</evidence>
<comment type="pathway">
    <text evidence="9">Isoprenoid biosynthesis; isopentenyl diphosphate biosynthesis via DXP pathway; isopentenyl diphosphate from 1-deoxy-D-xylulose 5-phosphate: step 3/6.</text>
</comment>
<keyword evidence="6 9" id="KW-0418">Kinase</keyword>
<dbReference type="EC" id="2.7.1.148" evidence="2 9"/>
<sequence>MGTPVRLVPVVTRVTVRVPAKINLCLGVGRVRPDGFHPLATVYQAVDLHDELRITAREDGELSVAVHTEFDLPEGMSVPEGPDNIAVRAAQLLRERLGDPDLGADIAIRKVIPVAGGMAGGSADAAAALVGCNELWGGGLGRADLEPLAAELGSDVPFLLHGGNAIGGGRGETVSPVLARGGYHWVFATSSEGLSTAAVYAEFDRLNPGAPEVPEVPDELINALRAGDAHALGRALSNDLTDASLSLRPELADTLEVGLEAGALGAVISGSGPTTAFLAASEEHALDLAMALASTGSAADVIQSRGPVSGARLV</sequence>
<reference evidence="12 13" key="1">
    <citation type="submission" date="2020-07" db="EMBL/GenBank/DDBJ databases">
        <title>Draft genome and description of Aeromicrobium phoceense strain Marseille-Q0843 isolated from healthy skin swab.</title>
        <authorList>
            <person name="Boxberger M."/>
            <person name="La Scola B."/>
        </authorList>
    </citation>
    <scope>NUCLEOTIDE SEQUENCE [LARGE SCALE GENOMIC DNA]</scope>
    <source>
        <strain evidence="12 13">Marseille-Q0843</strain>
    </source>
</reference>
<dbReference type="RefSeq" id="WP_181754699.1">
    <property type="nucleotide sequence ID" value="NZ_JACEOG010000001.1"/>
</dbReference>
<dbReference type="AlphaFoldDB" id="A0A838XDY1"/>
<gene>
    <name evidence="9" type="primary">ispE</name>
    <name evidence="12" type="ORF">H1W00_06440</name>
</gene>
<dbReference type="Pfam" id="PF00288">
    <property type="entry name" value="GHMP_kinases_N"/>
    <property type="match status" value="1"/>
</dbReference>